<dbReference type="PANTHER" id="PTHR13318">
    <property type="entry name" value="PARTNER OF PAIRED, ISOFORM B-RELATED"/>
    <property type="match status" value="1"/>
</dbReference>
<dbReference type="Pfam" id="PF12937">
    <property type="entry name" value="F-box-like"/>
    <property type="match status" value="1"/>
</dbReference>
<dbReference type="GO" id="GO:0019005">
    <property type="term" value="C:SCF ubiquitin ligase complex"/>
    <property type="evidence" value="ECO:0007669"/>
    <property type="project" value="TreeGrafter"/>
</dbReference>
<dbReference type="Pfam" id="PF25372">
    <property type="entry name" value="DUF7885"/>
    <property type="match status" value="2"/>
</dbReference>
<feature type="region of interest" description="Disordered" evidence="2">
    <location>
        <begin position="819"/>
        <end position="844"/>
    </location>
</feature>
<feature type="domain" description="F-box" evidence="3">
    <location>
        <begin position="224"/>
        <end position="270"/>
    </location>
</feature>
<keyword evidence="1" id="KW-0433">Leucine-rich repeat</keyword>
<evidence type="ECO:0000259" key="3">
    <source>
        <dbReference type="PROSITE" id="PS50181"/>
    </source>
</evidence>
<evidence type="ECO:0000256" key="1">
    <source>
        <dbReference type="ARBA" id="ARBA00022614"/>
    </source>
</evidence>
<reference evidence="4" key="1">
    <citation type="submission" date="2025-08" db="UniProtKB">
        <authorList>
            <consortium name="Ensembl"/>
        </authorList>
    </citation>
    <scope>IDENTIFICATION</scope>
</reference>
<dbReference type="InterPro" id="IPR001810">
    <property type="entry name" value="F-box_dom"/>
</dbReference>
<dbReference type="GO" id="GO:0031146">
    <property type="term" value="P:SCF-dependent proteasomal ubiquitin-dependent protein catabolic process"/>
    <property type="evidence" value="ECO:0007669"/>
    <property type="project" value="TreeGrafter"/>
</dbReference>
<dbReference type="SUPFAM" id="SSF52047">
    <property type="entry name" value="RNI-like"/>
    <property type="match status" value="2"/>
</dbReference>
<sequence length="844" mass="95050">MAVANTDPVLKECELKHCLPQIYKALLTASCLSCPSDPIQFLKNTLLAFQGHDNLQDVDWHKFVADVQQRSATTTSMICRSVDKAYMDPDEDMLPLCLLEKAYSYHRKNLTSCCFRKWKRFTMQSKRDTIELALQMDMTKKHFERKCQQVALTKWLNWVKLHKRTQAAAIEKLERLVNAGRNKRIIAAWCNVAKDAKRTKEYFKKLEMGSLEINSKDHQIGEGCDGLSVLPGSLALKIFQYLELRDWLNCAEVCCTWKAIIQSGTLWSQINFSVEKDWITDSTMKQILQNYRPFVIHLNLRGCTSLTWPSLKCISECRNLQELNVSECFNVTDMMVQRLVEGCPCLLYLNLSCTLVTNKTLRELSRNCLNLQYLSLAYCYRFTDKGFLYLTTGKGCHSLIHLNLSGCTQMTVNGFKYISAGCPSLKEVVIDDMPTLSDSCVLALLSRCRCLSAISLLDARHLSDVTFKAIAEAATLKTFSTEGNNQLSDVSWKALCSSSQGLSRLHAAECPRMTDTSLKSVATLRDLHYLDISLCHKVSDVGIKYLTEGSSVTKLRELNVSHCSHITDISVMRIAQRLCKLHHLNLSYCKRLTDMSLEWLSGSSICSLDISGCNIQDQGLAAVEEIRLRKLILAECVYITDIGIEKLCKNVRDLEHVDVSHCVALSDPAIRAISFYCTGLVTLRMSGCPKMTDVAVQYLTSGSRYLRELDVSGCVLLTDRTLRHLQRICPPLCSITMSCCSSISKLAALKLQPRVKHWEHSNDYPPYWFGYNVGQIVHPITRPIMTDDTWDVVEQHSVITRAATIHQKSATSKLTISGLISTDDPRSSTPALNVDGTRTHTAPA</sequence>
<evidence type="ECO:0000313" key="5">
    <source>
        <dbReference type="Proteomes" id="UP000261420"/>
    </source>
</evidence>
<accession>A0A3B4UTS3</accession>
<proteinExistence type="predicted"/>
<dbReference type="AlphaFoldDB" id="A0A3B4UTS3"/>
<dbReference type="Gene3D" id="1.20.1280.50">
    <property type="match status" value="1"/>
</dbReference>
<reference evidence="4" key="2">
    <citation type="submission" date="2025-09" db="UniProtKB">
        <authorList>
            <consortium name="Ensembl"/>
        </authorList>
    </citation>
    <scope>IDENTIFICATION</scope>
</reference>
<dbReference type="FunFam" id="3.80.10.10:FF:000134">
    <property type="entry name" value="F-box and leucine rich repeat protein 13"/>
    <property type="match status" value="1"/>
</dbReference>
<protein>
    <submittedName>
        <fullName evidence="4">F-box and leucine rich repeat protein 13</fullName>
    </submittedName>
</protein>
<dbReference type="SMART" id="SM00256">
    <property type="entry name" value="FBOX"/>
    <property type="match status" value="1"/>
</dbReference>
<dbReference type="STRING" id="41447.ENSSDUP00000022021"/>
<organism evidence="4 5">
    <name type="scientific">Seriola dumerili</name>
    <name type="common">Greater amberjack</name>
    <name type="synonym">Caranx dumerili</name>
    <dbReference type="NCBI Taxonomy" id="41447"/>
    <lineage>
        <taxon>Eukaryota</taxon>
        <taxon>Metazoa</taxon>
        <taxon>Chordata</taxon>
        <taxon>Craniata</taxon>
        <taxon>Vertebrata</taxon>
        <taxon>Euteleostomi</taxon>
        <taxon>Actinopterygii</taxon>
        <taxon>Neopterygii</taxon>
        <taxon>Teleostei</taxon>
        <taxon>Neoteleostei</taxon>
        <taxon>Acanthomorphata</taxon>
        <taxon>Carangaria</taxon>
        <taxon>Carangiformes</taxon>
        <taxon>Carangidae</taxon>
        <taxon>Seriola</taxon>
    </lineage>
</organism>
<dbReference type="GeneTree" id="ENSGT00940000160224"/>
<name>A0A3B4UTS3_SERDU</name>
<dbReference type="InterPro" id="IPR032675">
    <property type="entry name" value="LRR_dom_sf"/>
</dbReference>
<evidence type="ECO:0000313" key="4">
    <source>
        <dbReference type="Ensembl" id="ENSSDUP00000022021.1"/>
    </source>
</evidence>
<dbReference type="Gene3D" id="3.80.10.10">
    <property type="entry name" value="Ribonuclease Inhibitor"/>
    <property type="match status" value="5"/>
</dbReference>
<keyword evidence="5" id="KW-1185">Reference proteome</keyword>
<dbReference type="PROSITE" id="PS50181">
    <property type="entry name" value="FBOX"/>
    <property type="match status" value="1"/>
</dbReference>
<dbReference type="InterPro" id="IPR057207">
    <property type="entry name" value="FBXL15_LRR"/>
</dbReference>
<dbReference type="SMART" id="SM00367">
    <property type="entry name" value="LRR_CC"/>
    <property type="match status" value="15"/>
</dbReference>
<dbReference type="Proteomes" id="UP000261420">
    <property type="component" value="Unplaced"/>
</dbReference>
<dbReference type="PANTHER" id="PTHR13318:SF275">
    <property type="entry name" value="F-BOX DOMAIN-CONTAINING PROTEIN"/>
    <property type="match status" value="1"/>
</dbReference>
<evidence type="ECO:0000256" key="2">
    <source>
        <dbReference type="SAM" id="MobiDB-lite"/>
    </source>
</evidence>
<dbReference type="Ensembl" id="ENSSDUT00000022428.1">
    <property type="protein sequence ID" value="ENSSDUP00000022021.1"/>
    <property type="gene ID" value="ENSSDUG00000016012.1"/>
</dbReference>
<dbReference type="InterPro" id="IPR006553">
    <property type="entry name" value="Leu-rich_rpt_Cys-con_subtyp"/>
</dbReference>